<keyword evidence="3" id="KW-1185">Reference proteome</keyword>
<feature type="transmembrane region" description="Helical" evidence="1">
    <location>
        <begin position="54"/>
        <end position="73"/>
    </location>
</feature>
<name>A0A4U9R3H9_HATHI</name>
<reference evidence="2 3" key="1">
    <citation type="submission" date="2019-05" db="EMBL/GenBank/DDBJ databases">
        <authorList>
            <consortium name="Pathogen Informatics"/>
        </authorList>
    </citation>
    <scope>NUCLEOTIDE SEQUENCE [LARGE SCALE GENOMIC DNA]</scope>
    <source>
        <strain evidence="2 3">NCTC503</strain>
    </source>
</reference>
<dbReference type="OrthoDB" id="1708005at2"/>
<keyword evidence="1" id="KW-1133">Transmembrane helix</keyword>
<evidence type="ECO:0000313" key="2">
    <source>
        <dbReference type="EMBL" id="VTQ84931.1"/>
    </source>
</evidence>
<dbReference type="Proteomes" id="UP000308489">
    <property type="component" value="Chromosome 1"/>
</dbReference>
<keyword evidence="1" id="KW-0472">Membrane</keyword>
<feature type="transmembrane region" description="Helical" evidence="1">
    <location>
        <begin position="103"/>
        <end position="124"/>
    </location>
</feature>
<dbReference type="KEGG" id="hhw:NCTC503_00640"/>
<keyword evidence="1" id="KW-0812">Transmembrane</keyword>
<organism evidence="2 3">
    <name type="scientific">Hathewaya histolytica</name>
    <name type="common">Clostridium histolyticum</name>
    <dbReference type="NCBI Taxonomy" id="1498"/>
    <lineage>
        <taxon>Bacteria</taxon>
        <taxon>Bacillati</taxon>
        <taxon>Bacillota</taxon>
        <taxon>Clostridia</taxon>
        <taxon>Eubacteriales</taxon>
        <taxon>Clostridiaceae</taxon>
        <taxon>Hathewaya</taxon>
    </lineage>
</organism>
<protein>
    <submittedName>
        <fullName evidence="2">Membrane protein</fullName>
    </submittedName>
</protein>
<gene>
    <name evidence="2" type="ORF">NCTC503_00640</name>
</gene>
<accession>A0A4U9R3H9</accession>
<evidence type="ECO:0000313" key="3">
    <source>
        <dbReference type="Proteomes" id="UP000308489"/>
    </source>
</evidence>
<dbReference type="EMBL" id="LR590481">
    <property type="protein sequence ID" value="VTQ84931.1"/>
    <property type="molecule type" value="Genomic_DNA"/>
</dbReference>
<sequence length="172" mass="19474">MNKNSILSNNIAKGGILTALGILSLYLSILIPINTLFFLMIASFMIPLTLLTTNLKTTVSVYCATALLSFILIPSKNIALSYTILFGLYGIIKYFAEGIKNMFLEILVKLLFLNFSTFIIYYFYKTLLLNNINLKLPTILILILLQVGFIVYDYALTVFINYSKDNIIKKLK</sequence>
<dbReference type="RefSeq" id="WP_138209405.1">
    <property type="nucleotide sequence ID" value="NZ_CBCSDB010000012.1"/>
</dbReference>
<feature type="transmembrane region" description="Helical" evidence="1">
    <location>
        <begin position="136"/>
        <end position="162"/>
    </location>
</feature>
<feature type="transmembrane region" description="Helical" evidence="1">
    <location>
        <begin position="20"/>
        <end position="42"/>
    </location>
</feature>
<dbReference type="AlphaFoldDB" id="A0A4U9R3H9"/>
<evidence type="ECO:0000256" key="1">
    <source>
        <dbReference type="SAM" id="Phobius"/>
    </source>
</evidence>
<proteinExistence type="predicted"/>